<proteinExistence type="predicted"/>
<evidence type="ECO:0000256" key="1">
    <source>
        <dbReference type="SAM" id="MobiDB-lite"/>
    </source>
</evidence>
<comment type="caution">
    <text evidence="2">The sequence shown here is derived from an EMBL/GenBank/DDBJ whole genome shotgun (WGS) entry which is preliminary data.</text>
</comment>
<dbReference type="AlphaFoldDB" id="A0AAP0IVA5"/>
<evidence type="ECO:0000313" key="3">
    <source>
        <dbReference type="Proteomes" id="UP001420932"/>
    </source>
</evidence>
<dbReference type="Proteomes" id="UP001420932">
    <property type="component" value="Unassembled WGS sequence"/>
</dbReference>
<sequence>MLGLGLQRSSCAQLGLRSYGSVRGVGTLIDKVIPFLLFIKPARSTLEECGLAKEATMATPRHGSFLACETLRFCFLYGTRKGSNPLVGSRTIEAAPFGGRGNGGGSRLRVALAASRRGWLARSSRRFSGGGGLRFLSGVGLDGAAPPCPMPTQGWARPPASSRGPGMVGPRSQQQAYPAFMAPSFNGPSSSSLAGSYAP</sequence>
<name>A0AAP0IVA5_9MAGN</name>
<accession>A0AAP0IVA5</accession>
<protein>
    <submittedName>
        <fullName evidence="2">Uncharacterized protein</fullName>
    </submittedName>
</protein>
<feature type="compositionally biased region" description="Polar residues" evidence="1">
    <location>
        <begin position="186"/>
        <end position="199"/>
    </location>
</feature>
<reference evidence="2 3" key="1">
    <citation type="submission" date="2024-01" db="EMBL/GenBank/DDBJ databases">
        <title>Genome assemblies of Stephania.</title>
        <authorList>
            <person name="Yang L."/>
        </authorList>
    </citation>
    <scope>NUCLEOTIDE SEQUENCE [LARGE SCALE GENOMIC DNA]</scope>
    <source>
        <strain evidence="2">YNDBR</strain>
        <tissue evidence="2">Leaf</tissue>
    </source>
</reference>
<organism evidence="2 3">
    <name type="scientific">Stephania yunnanensis</name>
    <dbReference type="NCBI Taxonomy" id="152371"/>
    <lineage>
        <taxon>Eukaryota</taxon>
        <taxon>Viridiplantae</taxon>
        <taxon>Streptophyta</taxon>
        <taxon>Embryophyta</taxon>
        <taxon>Tracheophyta</taxon>
        <taxon>Spermatophyta</taxon>
        <taxon>Magnoliopsida</taxon>
        <taxon>Ranunculales</taxon>
        <taxon>Menispermaceae</taxon>
        <taxon>Menispermoideae</taxon>
        <taxon>Cissampelideae</taxon>
        <taxon>Stephania</taxon>
    </lineage>
</organism>
<evidence type="ECO:0000313" key="2">
    <source>
        <dbReference type="EMBL" id="KAK9122428.1"/>
    </source>
</evidence>
<keyword evidence="3" id="KW-1185">Reference proteome</keyword>
<feature type="region of interest" description="Disordered" evidence="1">
    <location>
        <begin position="153"/>
        <end position="199"/>
    </location>
</feature>
<gene>
    <name evidence="2" type="ORF">Syun_020045</name>
</gene>
<dbReference type="EMBL" id="JBBNAF010000008">
    <property type="protein sequence ID" value="KAK9122428.1"/>
    <property type="molecule type" value="Genomic_DNA"/>
</dbReference>